<keyword evidence="1" id="KW-0433">Leucine-rich repeat</keyword>
<dbReference type="PANTHER" id="PTHR45712">
    <property type="entry name" value="AGAP008170-PA"/>
    <property type="match status" value="1"/>
</dbReference>
<feature type="non-terminal residue" evidence="3">
    <location>
        <position position="1"/>
    </location>
</feature>
<feature type="non-terminal residue" evidence="3">
    <location>
        <position position="400"/>
    </location>
</feature>
<evidence type="ECO:0000313" key="3">
    <source>
        <dbReference type="EMBL" id="KAG5309079.1"/>
    </source>
</evidence>
<protein>
    <submittedName>
        <fullName evidence="3">LRC15 protein</fullName>
    </submittedName>
</protein>
<dbReference type="InterPro" id="IPR050333">
    <property type="entry name" value="SLRP"/>
</dbReference>
<dbReference type="PANTHER" id="PTHR45712:SF22">
    <property type="entry name" value="INSULIN-LIKE GROWTH FACTOR-BINDING PROTEIN COMPLEX ACID LABILE SUBUNIT"/>
    <property type="match status" value="1"/>
</dbReference>
<dbReference type="InterPro" id="IPR003591">
    <property type="entry name" value="Leu-rich_rpt_typical-subtyp"/>
</dbReference>
<dbReference type="Pfam" id="PF13855">
    <property type="entry name" value="LRR_8"/>
    <property type="match status" value="3"/>
</dbReference>
<keyword evidence="2" id="KW-0677">Repeat</keyword>
<dbReference type="AlphaFoldDB" id="A0A836JF75"/>
<accession>A0A836JF75</accession>
<keyword evidence="4" id="KW-1185">Reference proteome</keyword>
<dbReference type="FunFam" id="3.80.10.10:FF:001164">
    <property type="entry name" value="GH01279p"/>
    <property type="match status" value="1"/>
</dbReference>
<gene>
    <name evidence="3" type="primary">Lrrc15_4</name>
    <name evidence="3" type="ORF">G6Z75_0002509</name>
</gene>
<proteinExistence type="predicted"/>
<sequence length="400" mass="45746">KMVGIPCSCADEKLSDYEDDKLCALGPRTKDVYRTYNLPSRFIYPSENFDAYEVSAQSASEHTMCFLLLIYLLLLGNVADVFTEDADCQVYNHLYVCLENSSFLHSVAFEDVNAVQTIEDIELHLENLGIVNITRNAFIEVSNSSALYVRDNRLSSINRHYFDALDQLTYLDLKNNTIINVEDGAFVSLYNLETLLLDYNNISDLRPGVWKGLSELHELYITNNRLTLRRNMFKGLRQLETLVLDSNDIPEIPIGTFNGLSHIDLLYLSRNKISTLHPDVFRGLSEINELDLGRNRLRTIPANVFRYMKSLNSLWLNGNQLTVLKSDTFQGLDNLLFLFLNNNDLRYVDMAAFVRMRNVTVDPGFKVRGSLVDDFGKVHGQYQCNSVAYQIPYDCTEIDS</sequence>
<dbReference type="InterPro" id="IPR001611">
    <property type="entry name" value="Leu-rich_rpt"/>
</dbReference>
<dbReference type="EMBL" id="JAANHZ010000623">
    <property type="protein sequence ID" value="KAG5309079.1"/>
    <property type="molecule type" value="Genomic_DNA"/>
</dbReference>
<dbReference type="InterPro" id="IPR032675">
    <property type="entry name" value="LRR_dom_sf"/>
</dbReference>
<evidence type="ECO:0000256" key="1">
    <source>
        <dbReference type="ARBA" id="ARBA00022614"/>
    </source>
</evidence>
<name>A0A836JF75_9HYME</name>
<reference evidence="3" key="1">
    <citation type="submission" date="2020-02" db="EMBL/GenBank/DDBJ databases">
        <title>Relaxed selection underlies rapid genomic changes in the transitions from sociality to social parasitism in ants.</title>
        <authorList>
            <person name="Bi X."/>
        </authorList>
    </citation>
    <scope>NUCLEOTIDE SEQUENCE</scope>
    <source>
        <strain evidence="3">BGI-DK2013a</strain>
        <tissue evidence="3">Whole body</tissue>
    </source>
</reference>
<dbReference type="Gene3D" id="3.80.10.10">
    <property type="entry name" value="Ribonuclease Inhibitor"/>
    <property type="match status" value="2"/>
</dbReference>
<evidence type="ECO:0000256" key="2">
    <source>
        <dbReference type="ARBA" id="ARBA00022737"/>
    </source>
</evidence>
<organism evidence="3 4">
    <name type="scientific">Acromyrmex insinuator</name>
    <dbReference type="NCBI Taxonomy" id="230686"/>
    <lineage>
        <taxon>Eukaryota</taxon>
        <taxon>Metazoa</taxon>
        <taxon>Ecdysozoa</taxon>
        <taxon>Arthropoda</taxon>
        <taxon>Hexapoda</taxon>
        <taxon>Insecta</taxon>
        <taxon>Pterygota</taxon>
        <taxon>Neoptera</taxon>
        <taxon>Endopterygota</taxon>
        <taxon>Hymenoptera</taxon>
        <taxon>Apocrita</taxon>
        <taxon>Aculeata</taxon>
        <taxon>Formicoidea</taxon>
        <taxon>Formicidae</taxon>
        <taxon>Myrmicinae</taxon>
        <taxon>Acromyrmex</taxon>
    </lineage>
</organism>
<dbReference type="SMART" id="SM00369">
    <property type="entry name" value="LRR_TYP"/>
    <property type="match status" value="8"/>
</dbReference>
<comment type="caution">
    <text evidence="3">The sequence shown here is derived from an EMBL/GenBank/DDBJ whole genome shotgun (WGS) entry which is preliminary data.</text>
</comment>
<dbReference type="GO" id="GO:0005615">
    <property type="term" value="C:extracellular space"/>
    <property type="evidence" value="ECO:0007669"/>
    <property type="project" value="TreeGrafter"/>
</dbReference>
<dbReference type="Proteomes" id="UP000667349">
    <property type="component" value="Unassembled WGS sequence"/>
</dbReference>
<evidence type="ECO:0000313" key="4">
    <source>
        <dbReference type="Proteomes" id="UP000667349"/>
    </source>
</evidence>
<dbReference type="SUPFAM" id="SSF52058">
    <property type="entry name" value="L domain-like"/>
    <property type="match status" value="1"/>
</dbReference>